<dbReference type="InterPro" id="IPR036097">
    <property type="entry name" value="HisK_dim/P_sf"/>
</dbReference>
<dbReference type="Gene3D" id="3.30.565.10">
    <property type="entry name" value="Histidine kinase-like ATPase, C-terminal domain"/>
    <property type="match status" value="1"/>
</dbReference>
<gene>
    <name evidence="9" type="ORF">EQG61_06225</name>
</gene>
<evidence type="ECO:0000256" key="4">
    <source>
        <dbReference type="ARBA" id="ARBA00022777"/>
    </source>
</evidence>
<keyword evidence="3" id="KW-0547">Nucleotide-binding</keyword>
<keyword evidence="4 9" id="KW-0418">Kinase</keyword>
<dbReference type="Proteomes" id="UP000289857">
    <property type="component" value="Unassembled WGS sequence"/>
</dbReference>
<sequence length="372" mass="42768">MQTLRQLFPFFIRLDRSLDIIEYGVSMSKLRKLYGNFKDHFQFIRPNFEITYTFDSIVEFSNQVFVLELRDNPHKIRLKGQFLLINDQDNEIWFCGSPWLMSMENILEYNLVITDFALHDSAVDTFLMMNQNNLTLEDSTKMISDLSHKNKSLKKINQRLDSIIYAITHDFRAPLLASIGLLQLPEPLMYSQVPDVLQTLKKLDRTIVHLNELSKNEKVELKVTALDLSALIQEIYTNYQIIYGVNVPLELDIDSTSPFNSDAFRIRTILNNLISNALKYSKAKPDSYVAIRIQISEQECHLSVSDNGEGIDQKNLEDIFKLFFRASSKSQGSGIGLYVIREMIHFLKGTISVTSEKGVGTTFSLTIPNQKT</sequence>
<dbReference type="InterPro" id="IPR011645">
    <property type="entry name" value="HNOB_dom_associated"/>
</dbReference>
<evidence type="ECO:0000313" key="9">
    <source>
        <dbReference type="EMBL" id="RXR22826.1"/>
    </source>
</evidence>
<evidence type="ECO:0000313" key="10">
    <source>
        <dbReference type="Proteomes" id="UP000289857"/>
    </source>
</evidence>
<dbReference type="GO" id="GO:0005524">
    <property type="term" value="F:ATP binding"/>
    <property type="evidence" value="ECO:0007669"/>
    <property type="project" value="UniProtKB-KW"/>
</dbReference>
<comment type="caution">
    <text evidence="9">The sequence shown here is derived from an EMBL/GenBank/DDBJ whole genome shotgun (WGS) entry which is preliminary data.</text>
</comment>
<dbReference type="GO" id="GO:0000156">
    <property type="term" value="F:phosphorelay response regulator activity"/>
    <property type="evidence" value="ECO:0007669"/>
    <property type="project" value="TreeGrafter"/>
</dbReference>
<proteinExistence type="predicted"/>
<dbReference type="Pfam" id="PF02518">
    <property type="entry name" value="HATPase_c"/>
    <property type="match status" value="1"/>
</dbReference>
<dbReference type="AlphaFoldDB" id="A0A4Q1K8R5"/>
<keyword evidence="2" id="KW-0808">Transferase</keyword>
<dbReference type="PANTHER" id="PTHR42878:SF7">
    <property type="entry name" value="SENSOR HISTIDINE KINASE GLRK"/>
    <property type="match status" value="1"/>
</dbReference>
<keyword evidence="10" id="KW-1185">Reference proteome</keyword>
<dbReference type="PROSITE" id="PS50109">
    <property type="entry name" value="HIS_KIN"/>
    <property type="match status" value="1"/>
</dbReference>
<keyword evidence="5" id="KW-0067">ATP-binding</keyword>
<dbReference type="SUPFAM" id="SSF55874">
    <property type="entry name" value="ATPase domain of HSP90 chaperone/DNA topoisomerase II/histidine kinase"/>
    <property type="match status" value="1"/>
</dbReference>
<dbReference type="EMBL" id="SBKN01000003">
    <property type="protein sequence ID" value="RXR22826.1"/>
    <property type="molecule type" value="Genomic_DNA"/>
</dbReference>
<dbReference type="SUPFAM" id="SSF47384">
    <property type="entry name" value="Homodimeric domain of signal transducing histidine kinase"/>
    <property type="match status" value="1"/>
</dbReference>
<feature type="domain" description="Histidine kinase" evidence="8">
    <location>
        <begin position="166"/>
        <end position="371"/>
    </location>
</feature>
<dbReference type="InterPro" id="IPR042463">
    <property type="entry name" value="HNOB_dom_associated_sf"/>
</dbReference>
<evidence type="ECO:0000256" key="1">
    <source>
        <dbReference type="ARBA" id="ARBA00000085"/>
    </source>
</evidence>
<dbReference type="PRINTS" id="PR00344">
    <property type="entry name" value="BCTRLSENSOR"/>
</dbReference>
<dbReference type="OrthoDB" id="9811889at2"/>
<dbReference type="InterPro" id="IPR005467">
    <property type="entry name" value="His_kinase_dom"/>
</dbReference>
<organism evidence="9 10">
    <name type="scientific">Flavobacterium stagni</name>
    <dbReference type="NCBI Taxonomy" id="2506421"/>
    <lineage>
        <taxon>Bacteria</taxon>
        <taxon>Pseudomonadati</taxon>
        <taxon>Bacteroidota</taxon>
        <taxon>Flavobacteriia</taxon>
        <taxon>Flavobacteriales</taxon>
        <taxon>Flavobacteriaceae</taxon>
        <taxon>Flavobacterium</taxon>
    </lineage>
</organism>
<dbReference type="PANTHER" id="PTHR42878">
    <property type="entry name" value="TWO-COMPONENT HISTIDINE KINASE"/>
    <property type="match status" value="1"/>
</dbReference>
<dbReference type="InterPro" id="IPR003594">
    <property type="entry name" value="HATPase_dom"/>
</dbReference>
<dbReference type="GO" id="GO:0000155">
    <property type="term" value="F:phosphorelay sensor kinase activity"/>
    <property type="evidence" value="ECO:0007669"/>
    <property type="project" value="InterPro"/>
</dbReference>
<dbReference type="Pfam" id="PF07701">
    <property type="entry name" value="HNOBA"/>
    <property type="match status" value="1"/>
</dbReference>
<evidence type="ECO:0000256" key="7">
    <source>
        <dbReference type="ARBA" id="ARBA00023293"/>
    </source>
</evidence>
<dbReference type="InterPro" id="IPR004358">
    <property type="entry name" value="Sig_transdc_His_kin-like_C"/>
</dbReference>
<protein>
    <submittedName>
        <fullName evidence="9">HAMP domain-containing histidine kinase</fullName>
    </submittedName>
</protein>
<evidence type="ECO:0000259" key="8">
    <source>
        <dbReference type="PROSITE" id="PS50109"/>
    </source>
</evidence>
<reference evidence="10" key="1">
    <citation type="submission" date="2019-01" db="EMBL/GenBank/DDBJ databases">
        <title>Cytophagaceae bacterium strain CAR-16.</title>
        <authorList>
            <person name="Chen W.-M."/>
        </authorList>
    </citation>
    <scope>NUCLEOTIDE SEQUENCE [LARGE SCALE GENOMIC DNA]</scope>
    <source>
        <strain evidence="10">WWJ-16</strain>
    </source>
</reference>
<dbReference type="GO" id="GO:0030295">
    <property type="term" value="F:protein kinase activator activity"/>
    <property type="evidence" value="ECO:0007669"/>
    <property type="project" value="TreeGrafter"/>
</dbReference>
<dbReference type="CDD" id="cd00075">
    <property type="entry name" value="HATPase"/>
    <property type="match status" value="1"/>
</dbReference>
<dbReference type="InterPro" id="IPR036890">
    <property type="entry name" value="HATPase_C_sf"/>
</dbReference>
<evidence type="ECO:0000256" key="2">
    <source>
        <dbReference type="ARBA" id="ARBA00022679"/>
    </source>
</evidence>
<dbReference type="Gene3D" id="3.30.450.260">
    <property type="entry name" value="Haem NO binding associated domain"/>
    <property type="match status" value="1"/>
</dbReference>
<evidence type="ECO:0000256" key="5">
    <source>
        <dbReference type="ARBA" id="ARBA00022840"/>
    </source>
</evidence>
<dbReference type="InterPro" id="IPR050351">
    <property type="entry name" value="BphY/WalK/GraS-like"/>
</dbReference>
<name>A0A4Q1K8R5_9FLAO</name>
<comment type="catalytic activity">
    <reaction evidence="1">
        <text>ATP + protein L-histidine = ADP + protein N-phospho-L-histidine.</text>
        <dbReference type="EC" id="2.7.13.3"/>
    </reaction>
</comment>
<dbReference type="GO" id="GO:0004383">
    <property type="term" value="F:guanylate cyclase activity"/>
    <property type="evidence" value="ECO:0007669"/>
    <property type="project" value="InterPro"/>
</dbReference>
<dbReference type="RefSeq" id="WP_129461056.1">
    <property type="nucleotide sequence ID" value="NZ_SBKN01000003.1"/>
</dbReference>
<keyword evidence="6" id="KW-0902">Two-component regulatory system</keyword>
<evidence type="ECO:0000256" key="6">
    <source>
        <dbReference type="ARBA" id="ARBA00023012"/>
    </source>
</evidence>
<accession>A0A4Q1K8R5</accession>
<dbReference type="SMART" id="SM00387">
    <property type="entry name" value="HATPase_c"/>
    <property type="match status" value="1"/>
</dbReference>
<dbReference type="GO" id="GO:0007234">
    <property type="term" value="P:osmosensory signaling via phosphorelay pathway"/>
    <property type="evidence" value="ECO:0007669"/>
    <property type="project" value="TreeGrafter"/>
</dbReference>
<evidence type="ECO:0000256" key="3">
    <source>
        <dbReference type="ARBA" id="ARBA00022741"/>
    </source>
</evidence>
<keyword evidence="7" id="KW-0141">cGMP biosynthesis</keyword>